<dbReference type="PANTHER" id="PTHR24096:SF149">
    <property type="entry name" value="AMP-BINDING DOMAIN-CONTAINING PROTEIN-RELATED"/>
    <property type="match status" value="1"/>
</dbReference>
<dbReference type="InterPro" id="IPR025110">
    <property type="entry name" value="AMP-bd_C"/>
</dbReference>
<evidence type="ECO:0000313" key="5">
    <source>
        <dbReference type="EMBL" id="KAK8052744.1"/>
    </source>
</evidence>
<keyword evidence="6" id="KW-1185">Reference proteome</keyword>
<dbReference type="InterPro" id="IPR045851">
    <property type="entry name" value="AMP-bd_C_sf"/>
</dbReference>
<dbReference type="Pfam" id="PF00501">
    <property type="entry name" value="AMP-binding"/>
    <property type="match status" value="1"/>
</dbReference>
<feature type="domain" description="AMP-dependent synthetase/ligase" evidence="3">
    <location>
        <begin position="48"/>
        <end position="420"/>
    </location>
</feature>
<evidence type="ECO:0000259" key="3">
    <source>
        <dbReference type="Pfam" id="PF00501"/>
    </source>
</evidence>
<proteinExistence type="inferred from homology"/>
<dbReference type="InterPro" id="IPR020845">
    <property type="entry name" value="AMP-binding_CS"/>
</dbReference>
<dbReference type="SUPFAM" id="SSF56801">
    <property type="entry name" value="Acetyl-CoA synthetase-like"/>
    <property type="match status" value="1"/>
</dbReference>
<sequence length="562" mass="61966">MTSVVEKTAQGTIYKSHRTLTVPSVDLLTLLFESEQCYSPDTKVLHVDADEPSNYLTKGHVLLQLRRLAHVLRDQYGIGAQGPSKDVVFNISGGHFMLPLVFYATSAAEGIFSSTSPSATPEELAYQLRETTPKVIICNGDSKMNAIAAAKLVGFPPRNVLLYRGEKHIELYEAASGAKVPISNQELDWRRITDVHELEHSVICLLFSSGTTGLPKAMKLSHQNLVAESSLVLEPVKEYNAKFRGPDYEYISIAHLPVAHIAGVMGYLVNSTYMRGTIYWMKKFDFAKFCEYSKKYNLTTGFSVPPVYLLISKMPNVTDQFDTWVDAITGAAPMGEELQVAVGKKLGKGTTRLRQTWGLSETTGSITVVPLEEELYVPGTVGALVANHSARLVDDDGRDVEPGKEGEILVQGPVVIKGYWKNPKADADAFKDGWFFTGDIGVFRKGMLYIVDRKKELIKYKGTQVAPAELEALLLTHPKIQDVAVIGVEGNGTELPRAYVVADPKQVSEEEVKAFVAKQVAPYKQLRGGVIYIPAIPKSPSGKILRKELREMAKKEARTSKL</sequence>
<keyword evidence="2" id="KW-0436">Ligase</keyword>
<dbReference type="EMBL" id="JAQQWM010000008">
    <property type="protein sequence ID" value="KAK8052744.1"/>
    <property type="molecule type" value="Genomic_DNA"/>
</dbReference>
<dbReference type="PANTHER" id="PTHR24096">
    <property type="entry name" value="LONG-CHAIN-FATTY-ACID--COA LIGASE"/>
    <property type="match status" value="1"/>
</dbReference>
<dbReference type="Gene3D" id="3.30.300.30">
    <property type="match status" value="1"/>
</dbReference>
<dbReference type="Pfam" id="PF13193">
    <property type="entry name" value="AMP-binding_C"/>
    <property type="match status" value="1"/>
</dbReference>
<evidence type="ECO:0000256" key="2">
    <source>
        <dbReference type="ARBA" id="ARBA00022598"/>
    </source>
</evidence>
<dbReference type="InterPro" id="IPR042099">
    <property type="entry name" value="ANL_N_sf"/>
</dbReference>
<accession>A0ABR1U473</accession>
<dbReference type="Proteomes" id="UP001446871">
    <property type="component" value="Unassembled WGS sequence"/>
</dbReference>
<feature type="domain" description="AMP-binding enzyme C-terminal" evidence="4">
    <location>
        <begin position="469"/>
        <end position="543"/>
    </location>
</feature>
<dbReference type="Gene3D" id="3.40.50.12780">
    <property type="entry name" value="N-terminal domain of ligase-like"/>
    <property type="match status" value="1"/>
</dbReference>
<reference evidence="5 6" key="1">
    <citation type="submission" date="2023-01" db="EMBL/GenBank/DDBJ databases">
        <title>Analysis of 21 Apiospora genomes using comparative genomics revels a genus with tremendous synthesis potential of carbohydrate active enzymes and secondary metabolites.</title>
        <authorList>
            <person name="Sorensen T."/>
        </authorList>
    </citation>
    <scope>NUCLEOTIDE SEQUENCE [LARGE SCALE GENOMIC DNA]</scope>
    <source>
        <strain evidence="5 6">CBS 83171</strain>
    </source>
</reference>
<organism evidence="5 6">
    <name type="scientific">Apiospora saccharicola</name>
    <dbReference type="NCBI Taxonomy" id="335842"/>
    <lineage>
        <taxon>Eukaryota</taxon>
        <taxon>Fungi</taxon>
        <taxon>Dikarya</taxon>
        <taxon>Ascomycota</taxon>
        <taxon>Pezizomycotina</taxon>
        <taxon>Sordariomycetes</taxon>
        <taxon>Xylariomycetidae</taxon>
        <taxon>Amphisphaeriales</taxon>
        <taxon>Apiosporaceae</taxon>
        <taxon>Apiospora</taxon>
    </lineage>
</organism>
<evidence type="ECO:0000259" key="4">
    <source>
        <dbReference type="Pfam" id="PF13193"/>
    </source>
</evidence>
<dbReference type="InterPro" id="IPR000873">
    <property type="entry name" value="AMP-dep_synth/lig_dom"/>
</dbReference>
<evidence type="ECO:0000256" key="1">
    <source>
        <dbReference type="ARBA" id="ARBA00006432"/>
    </source>
</evidence>
<evidence type="ECO:0000313" key="6">
    <source>
        <dbReference type="Proteomes" id="UP001446871"/>
    </source>
</evidence>
<protein>
    <submittedName>
        <fullName evidence="5">Uncharacterized protein</fullName>
    </submittedName>
</protein>
<name>A0ABR1U473_9PEZI</name>
<comment type="similarity">
    <text evidence="1">Belongs to the ATP-dependent AMP-binding enzyme family.</text>
</comment>
<gene>
    <name evidence="5" type="ORF">PG996_012045</name>
</gene>
<dbReference type="PROSITE" id="PS00455">
    <property type="entry name" value="AMP_BINDING"/>
    <property type="match status" value="1"/>
</dbReference>
<comment type="caution">
    <text evidence="5">The sequence shown here is derived from an EMBL/GenBank/DDBJ whole genome shotgun (WGS) entry which is preliminary data.</text>
</comment>